<dbReference type="EMBL" id="QXGF01000304">
    <property type="protein sequence ID" value="KAE8942474.1"/>
    <property type="molecule type" value="Genomic_DNA"/>
</dbReference>
<evidence type="ECO:0000313" key="2">
    <source>
        <dbReference type="EMBL" id="KAE8942474.1"/>
    </source>
</evidence>
<evidence type="ECO:0000313" key="16">
    <source>
        <dbReference type="Proteomes" id="UP000441208"/>
    </source>
</evidence>
<dbReference type="EMBL" id="QXGA01000244">
    <property type="protein sequence ID" value="KAE9149333.1"/>
    <property type="molecule type" value="Genomic_DNA"/>
</dbReference>
<evidence type="ECO:0000313" key="19">
    <source>
        <dbReference type="Proteomes" id="UP000488956"/>
    </source>
</evidence>
<evidence type="ECO:0000256" key="1">
    <source>
        <dbReference type="SAM" id="SignalP"/>
    </source>
</evidence>
<gene>
    <name evidence="10" type="ORF">PF001_g6346</name>
    <name evidence="9" type="ORF">PF002_g4852</name>
    <name evidence="8" type="ORF">PF004_g10031</name>
    <name evidence="7" type="ORF">PF005_g7560</name>
    <name evidence="6" type="ORF">PF006_g6163</name>
    <name evidence="4" type="ORF">PF007_g7335</name>
    <name evidence="2" type="ORF">PF009_g7760</name>
    <name evidence="5" type="ORF">PF010_g6290</name>
    <name evidence="3" type="ORF">PF011_g12581</name>
</gene>
<evidence type="ECO:0000313" key="12">
    <source>
        <dbReference type="Proteomes" id="UP000433483"/>
    </source>
</evidence>
<dbReference type="EMBL" id="QXFZ01000291">
    <property type="protein sequence ID" value="KAE9122705.1"/>
    <property type="molecule type" value="Genomic_DNA"/>
</dbReference>
<dbReference type="Proteomes" id="UP000440732">
    <property type="component" value="Unassembled WGS sequence"/>
</dbReference>
<protein>
    <recommendedName>
        <fullName evidence="20">Secreted protein</fullName>
    </recommendedName>
</protein>
<evidence type="ECO:0000313" key="17">
    <source>
        <dbReference type="Proteomes" id="UP000460718"/>
    </source>
</evidence>
<dbReference type="Proteomes" id="UP000441208">
    <property type="component" value="Unassembled WGS sequence"/>
</dbReference>
<keyword evidence="12" id="KW-1185">Reference proteome</keyword>
<keyword evidence="1" id="KW-0732">Signal</keyword>
<proteinExistence type="predicted"/>
<reference evidence="11 12" key="1">
    <citation type="submission" date="2018-08" db="EMBL/GenBank/DDBJ databases">
        <title>Genomic investigation of the strawberry pathogen Phytophthora fragariae indicates pathogenicity is determined by transcriptional variation in three key races.</title>
        <authorList>
            <person name="Adams T.M."/>
            <person name="Armitage A.D."/>
            <person name="Sobczyk M.K."/>
            <person name="Bates H.J."/>
            <person name="Dunwell J.M."/>
            <person name="Nellist C.F."/>
            <person name="Harrison R.J."/>
        </authorList>
    </citation>
    <scope>NUCLEOTIDE SEQUENCE [LARGE SCALE GENOMIC DNA]</scope>
    <source>
        <strain evidence="10 13">A4</strain>
        <strain evidence="9 14">BC-1</strain>
        <strain evidence="8 18">BC-23</strain>
        <strain evidence="7 12">NOV-27</strain>
        <strain evidence="6 15">NOV-5</strain>
        <strain evidence="4 16">NOV-71</strain>
        <strain evidence="2 11">NOV-9</strain>
        <strain evidence="5 19">ONT-3</strain>
        <strain evidence="3 17">SCRP245</strain>
    </source>
</reference>
<evidence type="ECO:0000313" key="5">
    <source>
        <dbReference type="EMBL" id="KAE9123693.1"/>
    </source>
</evidence>
<dbReference type="EMBL" id="QXGE01000253">
    <property type="protein sequence ID" value="KAE9318448.1"/>
    <property type="molecule type" value="Genomic_DNA"/>
</dbReference>
<name>A0A6A4A872_9STRA</name>
<evidence type="ECO:0000313" key="13">
    <source>
        <dbReference type="Proteomes" id="UP000437068"/>
    </source>
</evidence>
<evidence type="ECO:0000313" key="18">
    <source>
        <dbReference type="Proteomes" id="UP000476176"/>
    </source>
</evidence>
<dbReference type="Proteomes" id="UP000429523">
    <property type="component" value="Unassembled WGS sequence"/>
</dbReference>
<evidence type="ECO:0000313" key="3">
    <source>
        <dbReference type="EMBL" id="KAE9004162.1"/>
    </source>
</evidence>
<feature type="chain" id="PRO_5036166936" description="Secreted protein" evidence="1">
    <location>
        <begin position="23"/>
        <end position="95"/>
    </location>
</feature>
<evidence type="ECO:0000313" key="11">
    <source>
        <dbReference type="Proteomes" id="UP000429523"/>
    </source>
</evidence>
<evidence type="ECO:0000313" key="10">
    <source>
        <dbReference type="EMBL" id="KAE9318448.1"/>
    </source>
</evidence>
<dbReference type="EMBL" id="QXFW01000736">
    <property type="protein sequence ID" value="KAE9004162.1"/>
    <property type="molecule type" value="Genomic_DNA"/>
</dbReference>
<sequence>MGDWRRWGSGFVLASLIDFMQAVSARSAAWRPRNLRATSGRQPRIAVLVSKNSVYSHSTALTRISLCISLFMNGGRNPYPICISGDASDRGDTVM</sequence>
<comment type="caution">
    <text evidence="9">The sequence shown here is derived from an EMBL/GenBank/DDBJ whole genome shotgun (WGS) entry which is preliminary data.</text>
</comment>
<evidence type="ECO:0000313" key="15">
    <source>
        <dbReference type="Proteomes" id="UP000440732"/>
    </source>
</evidence>
<evidence type="ECO:0000313" key="14">
    <source>
        <dbReference type="Proteomes" id="UP000440367"/>
    </source>
</evidence>
<organism evidence="9 14">
    <name type="scientific">Phytophthora fragariae</name>
    <dbReference type="NCBI Taxonomy" id="53985"/>
    <lineage>
        <taxon>Eukaryota</taxon>
        <taxon>Sar</taxon>
        <taxon>Stramenopiles</taxon>
        <taxon>Oomycota</taxon>
        <taxon>Peronosporomycetes</taxon>
        <taxon>Peronosporales</taxon>
        <taxon>Peronosporaceae</taxon>
        <taxon>Phytophthora</taxon>
    </lineage>
</organism>
<dbReference type="Proteomes" id="UP000476176">
    <property type="component" value="Unassembled WGS sequence"/>
</dbReference>
<accession>A0A6A4A872</accession>
<dbReference type="EMBL" id="QXGD01000154">
    <property type="protein sequence ID" value="KAE9250284.1"/>
    <property type="molecule type" value="Genomic_DNA"/>
</dbReference>
<evidence type="ECO:0008006" key="20">
    <source>
        <dbReference type="Google" id="ProtNLM"/>
    </source>
</evidence>
<dbReference type="Proteomes" id="UP000440367">
    <property type="component" value="Unassembled WGS sequence"/>
</dbReference>
<evidence type="ECO:0000313" key="6">
    <source>
        <dbReference type="EMBL" id="KAE9149333.1"/>
    </source>
</evidence>
<dbReference type="AlphaFoldDB" id="A0A6A4A872"/>
<evidence type="ECO:0000313" key="8">
    <source>
        <dbReference type="EMBL" id="KAE9232040.1"/>
    </source>
</evidence>
<evidence type="ECO:0000313" key="4">
    <source>
        <dbReference type="EMBL" id="KAE9122705.1"/>
    </source>
</evidence>
<dbReference type="EMBL" id="QXFX01000249">
    <property type="protein sequence ID" value="KAE9123693.1"/>
    <property type="molecule type" value="Genomic_DNA"/>
</dbReference>
<dbReference type="EMBL" id="QXGB01000304">
    <property type="protein sequence ID" value="KAE9220235.1"/>
    <property type="molecule type" value="Genomic_DNA"/>
</dbReference>
<dbReference type="Proteomes" id="UP000433483">
    <property type="component" value="Unassembled WGS sequence"/>
</dbReference>
<dbReference type="Proteomes" id="UP000460718">
    <property type="component" value="Unassembled WGS sequence"/>
</dbReference>
<dbReference type="OrthoDB" id="10273175at2759"/>
<feature type="signal peptide" evidence="1">
    <location>
        <begin position="1"/>
        <end position="22"/>
    </location>
</feature>
<dbReference type="Proteomes" id="UP000488956">
    <property type="component" value="Unassembled WGS sequence"/>
</dbReference>
<dbReference type="EMBL" id="QXGC01000509">
    <property type="protein sequence ID" value="KAE9232040.1"/>
    <property type="molecule type" value="Genomic_DNA"/>
</dbReference>
<evidence type="ECO:0000313" key="7">
    <source>
        <dbReference type="EMBL" id="KAE9220235.1"/>
    </source>
</evidence>
<dbReference type="Proteomes" id="UP000437068">
    <property type="component" value="Unassembled WGS sequence"/>
</dbReference>
<evidence type="ECO:0000313" key="9">
    <source>
        <dbReference type="EMBL" id="KAE9250284.1"/>
    </source>
</evidence>